<feature type="transmembrane region" description="Helical" evidence="1">
    <location>
        <begin position="39"/>
        <end position="62"/>
    </location>
</feature>
<accession>A0AAN8N9M4</accession>
<keyword evidence="1" id="KW-1133">Transmembrane helix</keyword>
<sequence>MTIIIITIITTIMTIIIITIITTIITINTTITTIITTTITTIITTIITNTIITTIFVNILFYRSSFNLSQERNQQAGRGGVKRAISFAERWHLVFGPTSESQNCELCLLSTNVCLDILSHFSNTSTVEIPHTS</sequence>
<keyword evidence="1" id="KW-0472">Membrane</keyword>
<keyword evidence="3" id="KW-1185">Reference proteome</keyword>
<proteinExistence type="predicted"/>
<dbReference type="Proteomes" id="UP001356427">
    <property type="component" value="Unassembled WGS sequence"/>
</dbReference>
<organism evidence="2 3">
    <name type="scientific">Coregonus suidteri</name>
    <dbReference type="NCBI Taxonomy" id="861788"/>
    <lineage>
        <taxon>Eukaryota</taxon>
        <taxon>Metazoa</taxon>
        <taxon>Chordata</taxon>
        <taxon>Craniata</taxon>
        <taxon>Vertebrata</taxon>
        <taxon>Euteleostomi</taxon>
        <taxon>Actinopterygii</taxon>
        <taxon>Neopterygii</taxon>
        <taxon>Teleostei</taxon>
        <taxon>Protacanthopterygii</taxon>
        <taxon>Salmoniformes</taxon>
        <taxon>Salmonidae</taxon>
        <taxon>Coregoninae</taxon>
        <taxon>Coregonus</taxon>
    </lineage>
</organism>
<evidence type="ECO:0000313" key="3">
    <source>
        <dbReference type="Proteomes" id="UP001356427"/>
    </source>
</evidence>
<keyword evidence="1" id="KW-0812">Transmembrane</keyword>
<dbReference type="EMBL" id="JAGTTL010000005">
    <property type="protein sequence ID" value="KAK6322786.1"/>
    <property type="molecule type" value="Genomic_DNA"/>
</dbReference>
<reference evidence="2 3" key="1">
    <citation type="submission" date="2021-04" db="EMBL/GenBank/DDBJ databases">
        <authorList>
            <person name="De Guttry C."/>
            <person name="Zahm M."/>
            <person name="Klopp C."/>
            <person name="Cabau C."/>
            <person name="Louis A."/>
            <person name="Berthelot C."/>
            <person name="Parey E."/>
            <person name="Roest Crollius H."/>
            <person name="Montfort J."/>
            <person name="Robinson-Rechavi M."/>
            <person name="Bucao C."/>
            <person name="Bouchez O."/>
            <person name="Gislard M."/>
            <person name="Lluch J."/>
            <person name="Milhes M."/>
            <person name="Lampietro C."/>
            <person name="Lopez Roques C."/>
            <person name="Donnadieu C."/>
            <person name="Braasch I."/>
            <person name="Desvignes T."/>
            <person name="Postlethwait J."/>
            <person name="Bobe J."/>
            <person name="Wedekind C."/>
            <person name="Guiguen Y."/>
        </authorList>
    </citation>
    <scope>NUCLEOTIDE SEQUENCE [LARGE SCALE GENOMIC DNA]</scope>
    <source>
        <strain evidence="2">Cs_M1</strain>
        <tissue evidence="2">Blood</tissue>
    </source>
</reference>
<name>A0AAN8N9M4_9TELE</name>
<gene>
    <name evidence="2" type="ORF">J4Q44_G00075780</name>
</gene>
<protein>
    <submittedName>
        <fullName evidence="2">Uncharacterized protein</fullName>
    </submittedName>
</protein>
<feature type="transmembrane region" description="Helical" evidence="1">
    <location>
        <begin position="5"/>
        <end position="27"/>
    </location>
</feature>
<dbReference type="AlphaFoldDB" id="A0AAN8N9M4"/>
<evidence type="ECO:0000313" key="2">
    <source>
        <dbReference type="EMBL" id="KAK6322786.1"/>
    </source>
</evidence>
<evidence type="ECO:0000256" key="1">
    <source>
        <dbReference type="SAM" id="Phobius"/>
    </source>
</evidence>
<comment type="caution">
    <text evidence="2">The sequence shown here is derived from an EMBL/GenBank/DDBJ whole genome shotgun (WGS) entry which is preliminary data.</text>
</comment>